<organism evidence="2 3">
    <name type="scientific">Neptunomonas japonica JAMM 1380</name>
    <dbReference type="NCBI Taxonomy" id="1441457"/>
    <lineage>
        <taxon>Bacteria</taxon>
        <taxon>Pseudomonadati</taxon>
        <taxon>Pseudomonadota</taxon>
        <taxon>Gammaproteobacteria</taxon>
        <taxon>Oceanospirillales</taxon>
        <taxon>Oceanospirillaceae</taxon>
        <taxon>Neptunomonas</taxon>
    </lineage>
</organism>
<name>A0A7R6SVY4_9GAMM</name>
<feature type="domain" description="ParE-like toxin" evidence="1">
    <location>
        <begin position="20"/>
        <end position="82"/>
    </location>
</feature>
<dbReference type="RefSeq" id="WP_201347105.1">
    <property type="nucleotide sequence ID" value="NZ_AP014546.1"/>
</dbReference>
<dbReference type="EMBL" id="AP014546">
    <property type="protein sequence ID" value="BBB29881.1"/>
    <property type="molecule type" value="Genomic_DNA"/>
</dbReference>
<evidence type="ECO:0000313" key="3">
    <source>
        <dbReference type="Proteomes" id="UP000595332"/>
    </source>
</evidence>
<proteinExistence type="predicted"/>
<protein>
    <recommendedName>
        <fullName evidence="1">ParE-like toxin domain-containing protein</fullName>
    </recommendedName>
</protein>
<gene>
    <name evidence="2" type="ORF">NEJAP_1931</name>
</gene>
<evidence type="ECO:0000313" key="2">
    <source>
        <dbReference type="EMBL" id="BBB29881.1"/>
    </source>
</evidence>
<dbReference type="KEGG" id="njp:NEJAP_1931"/>
<sequence>MTTVKYLLKYTRLIIPKCQQSRALGIERSLYEGAPYTSIGGQRVHSQPELIRFRLGTHWRLLFLYTKEGFEAYRLITRQSFDVELRRRR</sequence>
<dbReference type="Pfam" id="PF24732">
    <property type="entry name" value="ParE_like"/>
    <property type="match status" value="1"/>
</dbReference>
<evidence type="ECO:0000259" key="1">
    <source>
        <dbReference type="Pfam" id="PF24732"/>
    </source>
</evidence>
<keyword evidence="3" id="KW-1185">Reference proteome</keyword>
<reference evidence="2 3" key="1">
    <citation type="journal article" date="2008" name="Int. J. Syst. Evol. Microbiol.">
        <title>Neptunomonas japonica sp. nov., an Osedax japonicus symbiont-like bacterium isolated from sediment adjacent to sperm whale carcasses off Kagoshima, Japan.</title>
        <authorList>
            <person name="Miyazaki M."/>
            <person name="Nogi Y."/>
            <person name="Fujiwara Y."/>
            <person name="Kawato M."/>
            <person name="Kubokawa K."/>
            <person name="Horikoshi K."/>
        </authorList>
    </citation>
    <scope>NUCLEOTIDE SEQUENCE [LARGE SCALE GENOMIC DNA]</scope>
    <source>
        <strain evidence="2 3">JAMM 1380</strain>
    </source>
</reference>
<dbReference type="AlphaFoldDB" id="A0A7R6SVY4"/>
<dbReference type="InterPro" id="IPR056925">
    <property type="entry name" value="ParE-like"/>
</dbReference>
<accession>A0A7R6SVY4</accession>
<dbReference type="Proteomes" id="UP000595332">
    <property type="component" value="Chromosome"/>
</dbReference>